<reference evidence="2" key="1">
    <citation type="submission" date="2021-01" db="EMBL/GenBank/DDBJ databases">
        <authorList>
            <person name="Corre E."/>
            <person name="Pelletier E."/>
            <person name="Niang G."/>
            <person name="Scheremetjew M."/>
            <person name="Finn R."/>
            <person name="Kale V."/>
            <person name="Holt S."/>
            <person name="Cochrane G."/>
            <person name="Meng A."/>
            <person name="Brown T."/>
            <person name="Cohen L."/>
        </authorList>
    </citation>
    <scope>NUCLEOTIDE SEQUENCE</scope>
    <source>
        <strain evidence="2">CCMP 410</strain>
    </source>
</reference>
<feature type="compositionally biased region" description="Polar residues" evidence="1">
    <location>
        <begin position="8"/>
        <end position="25"/>
    </location>
</feature>
<evidence type="ECO:0000313" key="2">
    <source>
        <dbReference type="EMBL" id="CAD9276656.1"/>
    </source>
</evidence>
<evidence type="ECO:0000256" key="1">
    <source>
        <dbReference type="SAM" id="MobiDB-lite"/>
    </source>
</evidence>
<proteinExistence type="predicted"/>
<feature type="compositionally biased region" description="Acidic residues" evidence="1">
    <location>
        <begin position="156"/>
        <end position="166"/>
    </location>
</feature>
<feature type="region of interest" description="Disordered" evidence="1">
    <location>
        <begin position="56"/>
        <end position="87"/>
    </location>
</feature>
<feature type="region of interest" description="Disordered" evidence="1">
    <location>
        <begin position="155"/>
        <end position="179"/>
    </location>
</feature>
<feature type="region of interest" description="Disordered" evidence="1">
    <location>
        <begin position="1"/>
        <end position="38"/>
    </location>
</feature>
<dbReference type="PANTHER" id="PTHR13164">
    <property type="entry name" value="CALICYLIN BINDING PROTEIN"/>
    <property type="match status" value="1"/>
</dbReference>
<dbReference type="InterPro" id="IPR008978">
    <property type="entry name" value="HSP20-like_chaperone"/>
</dbReference>
<protein>
    <recommendedName>
        <fullName evidence="3">CS domain-containing protein</fullName>
    </recommendedName>
</protein>
<gene>
    <name evidence="2" type="ORF">GOCE00092_LOCUS5564</name>
</gene>
<organism evidence="2">
    <name type="scientific">Grammatophora oceanica</name>
    <dbReference type="NCBI Taxonomy" id="210454"/>
    <lineage>
        <taxon>Eukaryota</taxon>
        <taxon>Sar</taxon>
        <taxon>Stramenopiles</taxon>
        <taxon>Ochrophyta</taxon>
        <taxon>Bacillariophyta</taxon>
        <taxon>Fragilariophyceae</taxon>
        <taxon>Fragilariophycidae</taxon>
        <taxon>Rhabdonematales</taxon>
        <taxon>Grammatophoraceae</taxon>
        <taxon>Grammatophora</taxon>
    </lineage>
</organism>
<dbReference type="PANTHER" id="PTHR13164:SF6">
    <property type="entry name" value="CS DOMAIN-CONTAINING PROTEIN"/>
    <property type="match status" value="1"/>
</dbReference>
<evidence type="ECO:0008006" key="3">
    <source>
        <dbReference type="Google" id="ProtNLM"/>
    </source>
</evidence>
<name>A0A7S1Y207_9STRA</name>
<feature type="compositionally biased region" description="Basic and acidic residues" evidence="1">
    <location>
        <begin position="167"/>
        <end position="179"/>
    </location>
</feature>
<dbReference type="AlphaFoldDB" id="A0A7S1Y207"/>
<dbReference type="EMBL" id="HBGK01010694">
    <property type="protein sequence ID" value="CAD9276656.1"/>
    <property type="molecule type" value="Transcribed_RNA"/>
</dbReference>
<dbReference type="InterPro" id="IPR052289">
    <property type="entry name" value="Calcyclin-binding_UBL-bridge"/>
</dbReference>
<accession>A0A7S1Y207</accession>
<dbReference type="Gene3D" id="2.60.40.790">
    <property type="match status" value="1"/>
</dbReference>
<sequence length="233" mass="25820">MSMEEEVPTTTNGEEAPMTTTTGNSDYDDDEPRSALDDNIASKGKNAYYFAHAHKANGPKWDGKPQPKLLSKHSSSDDALLSGLPKKTTSSFDYKKSNITSYAFCDEDSKVKLYVELEGVGEQCTEEDITLHWTSTSLSLVVQNYRKPATMPAVDENVDSDNNEVVDENKNQEEADKPVAEPRRLAFGKLSGAITKASYKLKTNRLIVTLIKEKDGETWHTINDKGSPDHEVV</sequence>
<dbReference type="GO" id="GO:0005634">
    <property type="term" value="C:nucleus"/>
    <property type="evidence" value="ECO:0007669"/>
    <property type="project" value="TreeGrafter"/>
</dbReference>